<dbReference type="Proteomes" id="UP000269499">
    <property type="component" value="Unassembled WGS sequence"/>
</dbReference>
<dbReference type="Pfam" id="PF13519">
    <property type="entry name" value="VWA_2"/>
    <property type="match status" value="1"/>
</dbReference>
<dbReference type="SUPFAM" id="SSF53300">
    <property type="entry name" value="vWA-like"/>
    <property type="match status" value="1"/>
</dbReference>
<dbReference type="SUPFAM" id="SSF52540">
    <property type="entry name" value="P-loop containing nucleoside triphosphate hydrolases"/>
    <property type="match status" value="1"/>
</dbReference>
<dbReference type="Pfam" id="PF17863">
    <property type="entry name" value="AAA_lid_2"/>
    <property type="match status" value="1"/>
</dbReference>
<sequence>MEKRRPVYPFSAIVGQKKLKLALLANLVDPTIGGLLVVGPKGSGKSTAVRAIVDLLPEIEIVADCPFNCDPHDPKLMCDNCRARYELRGKLPTKRSKMPFVELPLSATEDRVLGTVDFEKAIREGIKALQPGLLGEANRGILYIDEVNLLPDNISDSILDAASSGWNHIEREGINFAHPCKFILIGTMNIEEGWLRPQILDRFPLCVKVEEISNPKDRMEIMIRNLEFEEDPENFISKWKDKQNEVKESILRARKLLPQVKVPEELEEMIAEFCVKLKVDGHRPEIAIIKTARAIAALNGRTQVSLNDVIQASELALAHRSRRGGLEEPLSPEEIEEELLTTITKKEKEEEEEEIKQIKVEVSESGKLPSLPSRLPRKPKKEVILPRLLSILIIFGLYYLLFYFAFAAGSIVISGIMELPWEETVRIMQKDLLLWSAIALLIFTLLQGLSNIRRGKIPYIEIREPPVREYSKIKAHRLLIKEHIVEGPPKKQIFGKRVWQFISLFGAKILKAYTSAIEKGRKIAESMFDLMAQPQSTFKISLTPEHMRGKRDRAEVVRGIWLKKGKYVKHAMPREKPWDIALAPTLRAAAPYQKLRKPSELAIKIDISDLRVKVREYRAPLCIVILLDMSESMITSLENVKNAIRGLHKGAYRHRDRVGLVVFKGTSAKVVQQPTTNLRAVVKKLLEVGASDFTPLAAGMLKAYEVLKLEKLRNKEIIPVLVIISDGIANVPLDKPLSPELRRKFLNPAQADVIDVARRIAKDKIRTIIINTDHRPDEIYKKIYHGAYRTAYSYTPTALLMEIARITRGKYYGLRADMPGETIVIPEVISEITEAPTRLEDIFGPIE</sequence>
<dbReference type="GO" id="GO:0016887">
    <property type="term" value="F:ATP hydrolysis activity"/>
    <property type="evidence" value="ECO:0007669"/>
    <property type="project" value="InterPro"/>
</dbReference>
<dbReference type="InterPro" id="IPR041628">
    <property type="entry name" value="ChlI/MoxR_AAA_lid"/>
</dbReference>
<dbReference type="Gene3D" id="1.10.8.80">
    <property type="entry name" value="Magnesium chelatase subunit I, C-Terminal domain"/>
    <property type="match status" value="1"/>
</dbReference>
<keyword evidence="2" id="KW-0472">Membrane</keyword>
<keyword evidence="1" id="KW-0175">Coiled coil</keyword>
<dbReference type="InterPro" id="IPR036465">
    <property type="entry name" value="vWFA_dom_sf"/>
</dbReference>
<dbReference type="InterPro" id="IPR049945">
    <property type="entry name" value="AAA_22"/>
</dbReference>
<protein>
    <recommendedName>
        <fullName evidence="3">VWFA domain-containing protein</fullName>
    </recommendedName>
</protein>
<dbReference type="InterPro" id="IPR003593">
    <property type="entry name" value="AAA+_ATPase"/>
</dbReference>
<organism evidence="4 5">
    <name type="scientific">Thermoproteota archaeon</name>
    <dbReference type="NCBI Taxonomy" id="2056631"/>
    <lineage>
        <taxon>Archaea</taxon>
        <taxon>Thermoproteota</taxon>
    </lineage>
</organism>
<dbReference type="Gene3D" id="3.40.50.300">
    <property type="entry name" value="P-loop containing nucleotide triphosphate hydrolases"/>
    <property type="match status" value="1"/>
</dbReference>
<dbReference type="InterPro" id="IPR002035">
    <property type="entry name" value="VWF_A"/>
</dbReference>
<keyword evidence="2" id="KW-1133">Transmembrane helix</keyword>
<evidence type="ECO:0000259" key="3">
    <source>
        <dbReference type="PROSITE" id="PS50234"/>
    </source>
</evidence>
<dbReference type="PANTHER" id="PTHR35023">
    <property type="entry name" value="CHELATASE-RELATED"/>
    <property type="match status" value="1"/>
</dbReference>
<dbReference type="EMBL" id="QMRA01000010">
    <property type="protein sequence ID" value="RLE55176.1"/>
    <property type="molecule type" value="Genomic_DNA"/>
</dbReference>
<dbReference type="SMART" id="SM00382">
    <property type="entry name" value="AAA"/>
    <property type="match status" value="1"/>
</dbReference>
<dbReference type="PANTHER" id="PTHR35023:SF1">
    <property type="entry name" value="MG-PROTOPORPHYRIN IX CHELATASE"/>
    <property type="match status" value="1"/>
</dbReference>
<accession>A0A497F6X7</accession>
<dbReference type="SMART" id="SM00327">
    <property type="entry name" value="VWA"/>
    <property type="match status" value="1"/>
</dbReference>
<dbReference type="InterPro" id="IPR052989">
    <property type="entry name" value="Mg-chelatase_DI-like"/>
</dbReference>
<comment type="caution">
    <text evidence="4">The sequence shown here is derived from an EMBL/GenBank/DDBJ whole genome shotgun (WGS) entry which is preliminary data.</text>
</comment>
<dbReference type="Pfam" id="PF13401">
    <property type="entry name" value="AAA_22"/>
    <property type="match status" value="1"/>
</dbReference>
<dbReference type="PROSITE" id="PS50234">
    <property type="entry name" value="VWFA"/>
    <property type="match status" value="1"/>
</dbReference>
<dbReference type="AlphaFoldDB" id="A0A497F6X7"/>
<evidence type="ECO:0000313" key="4">
    <source>
        <dbReference type="EMBL" id="RLE55176.1"/>
    </source>
</evidence>
<feature type="domain" description="VWFA" evidence="3">
    <location>
        <begin position="622"/>
        <end position="832"/>
    </location>
</feature>
<feature type="coiled-coil region" evidence="1">
    <location>
        <begin position="341"/>
        <end position="368"/>
    </location>
</feature>
<reference evidence="4 5" key="1">
    <citation type="submission" date="2018-06" db="EMBL/GenBank/DDBJ databases">
        <title>Extensive metabolic versatility and redundancy in microbially diverse, dynamic hydrothermal sediments.</title>
        <authorList>
            <person name="Dombrowski N."/>
            <person name="Teske A."/>
            <person name="Baker B.J."/>
        </authorList>
    </citation>
    <scope>NUCLEOTIDE SEQUENCE [LARGE SCALE GENOMIC DNA]</scope>
    <source>
        <strain evidence="4">B20_G2</strain>
    </source>
</reference>
<gene>
    <name evidence="4" type="ORF">DRJ26_01100</name>
</gene>
<name>A0A497F6X7_9CREN</name>
<feature type="transmembrane region" description="Helical" evidence="2">
    <location>
        <begin position="388"/>
        <end position="412"/>
    </location>
</feature>
<evidence type="ECO:0000256" key="2">
    <source>
        <dbReference type="SAM" id="Phobius"/>
    </source>
</evidence>
<dbReference type="Gene3D" id="3.40.50.410">
    <property type="entry name" value="von Willebrand factor, type A domain"/>
    <property type="match status" value="1"/>
</dbReference>
<evidence type="ECO:0000256" key="1">
    <source>
        <dbReference type="SAM" id="Coils"/>
    </source>
</evidence>
<feature type="transmembrane region" description="Helical" evidence="2">
    <location>
        <begin position="432"/>
        <end position="449"/>
    </location>
</feature>
<keyword evidence="2" id="KW-0812">Transmembrane</keyword>
<dbReference type="InterPro" id="IPR027417">
    <property type="entry name" value="P-loop_NTPase"/>
</dbReference>
<proteinExistence type="predicted"/>
<evidence type="ECO:0000313" key="5">
    <source>
        <dbReference type="Proteomes" id="UP000269499"/>
    </source>
</evidence>